<dbReference type="eggNOG" id="ENOG5032CC8">
    <property type="taxonomic scope" value="Bacteria"/>
</dbReference>
<dbReference type="Proteomes" id="UP000029392">
    <property type="component" value="Unassembled WGS sequence"/>
</dbReference>
<feature type="signal peptide" evidence="1">
    <location>
        <begin position="1"/>
        <end position="21"/>
    </location>
</feature>
<name>A0A091APQ9_9GAMM</name>
<accession>A0A091APQ9</accession>
<comment type="caution">
    <text evidence="2">The sequence shown here is derived from an EMBL/GenBank/DDBJ whole genome shotgun (WGS) entry which is preliminary data.</text>
</comment>
<proteinExistence type="predicted"/>
<dbReference type="PATRIC" id="fig|1384054.3.peg.2597"/>
<gene>
    <name evidence="2" type="ORF">N790_11815</name>
</gene>
<protein>
    <submittedName>
        <fullName evidence="2">Uncharacterized protein</fullName>
    </submittedName>
</protein>
<dbReference type="STRING" id="1384054.N790_11815"/>
<keyword evidence="1" id="KW-0732">Signal</keyword>
<reference evidence="2 3" key="1">
    <citation type="submission" date="2013-09" db="EMBL/GenBank/DDBJ databases">
        <title>Genome sequencing of Arenimonas malthae.</title>
        <authorList>
            <person name="Chen F."/>
            <person name="Wang G."/>
        </authorList>
    </citation>
    <scope>NUCLEOTIDE SEQUENCE [LARGE SCALE GENOMIC DNA]</scope>
    <source>
        <strain evidence="2 3">CC-JY-1</strain>
    </source>
</reference>
<organism evidence="2 3">
    <name type="scientific">Arenimonas malthae CC-JY-1</name>
    <dbReference type="NCBI Taxonomy" id="1384054"/>
    <lineage>
        <taxon>Bacteria</taxon>
        <taxon>Pseudomonadati</taxon>
        <taxon>Pseudomonadota</taxon>
        <taxon>Gammaproteobacteria</taxon>
        <taxon>Lysobacterales</taxon>
        <taxon>Lysobacteraceae</taxon>
        <taxon>Arenimonas</taxon>
    </lineage>
</organism>
<dbReference type="RefSeq" id="WP_043805207.1">
    <property type="nucleotide sequence ID" value="NZ_AVCH01000205.1"/>
</dbReference>
<dbReference type="OrthoDB" id="6022559at2"/>
<evidence type="ECO:0000256" key="1">
    <source>
        <dbReference type="SAM" id="SignalP"/>
    </source>
</evidence>
<evidence type="ECO:0000313" key="2">
    <source>
        <dbReference type="EMBL" id="KFN42163.1"/>
    </source>
</evidence>
<evidence type="ECO:0000313" key="3">
    <source>
        <dbReference type="Proteomes" id="UP000029392"/>
    </source>
</evidence>
<feature type="chain" id="PRO_5001868676" evidence="1">
    <location>
        <begin position="22"/>
        <end position="267"/>
    </location>
</feature>
<keyword evidence="3" id="KW-1185">Reference proteome</keyword>
<sequence length="267" mass="28631">MIRATLFLALAAGLAALPAAADDEFLSPPAADALRAGRQATIEAKLRPQASAKAVTVEEVGDADSFGRNVKWLGLMSGYVALSTDCTPAPGDPVDPNCVTLNPAPAFTPFNQADLAVVTLPGRSTHSLICHWQTPIISVAYSNATGARQPYRFQALASYRIESEVLQGLNDPNTGDPYNGAIELALGSINDAGYLEDGDFFTRQYTQSRTCIAGLVSKRALVEQYGLTDAQARRFFREPITIRMSIRGNARMVEAANINFGTRFTGD</sequence>
<dbReference type="EMBL" id="AVCH01000205">
    <property type="protein sequence ID" value="KFN42163.1"/>
    <property type="molecule type" value="Genomic_DNA"/>
</dbReference>
<dbReference type="AlphaFoldDB" id="A0A091APQ9"/>